<dbReference type="SUPFAM" id="SSF50494">
    <property type="entry name" value="Trypsin-like serine proteases"/>
    <property type="match status" value="1"/>
</dbReference>
<accession>A0A0A9WFV7</accession>
<dbReference type="Gene3D" id="2.40.10.10">
    <property type="entry name" value="Trypsin-like serine proteases"/>
    <property type="match status" value="1"/>
</dbReference>
<reference evidence="1" key="1">
    <citation type="journal article" date="2014" name="PLoS ONE">
        <title>Transcriptome-Based Identification of ABC Transporters in the Western Tarnished Plant Bug Lygus hesperus.</title>
        <authorList>
            <person name="Hull J.J."/>
            <person name="Chaney K."/>
            <person name="Geib S.M."/>
            <person name="Fabrick J.A."/>
            <person name="Brent C.S."/>
            <person name="Walsh D."/>
            <person name="Lavine L.C."/>
        </authorList>
    </citation>
    <scope>NUCLEOTIDE SEQUENCE</scope>
</reference>
<proteinExistence type="predicted"/>
<gene>
    <name evidence="1" type="primary">Klk9_0</name>
    <name evidence="1" type="ORF">CM83_30140</name>
</gene>
<dbReference type="InterPro" id="IPR043504">
    <property type="entry name" value="Peptidase_S1_PA_chymotrypsin"/>
</dbReference>
<dbReference type="InterPro" id="IPR009003">
    <property type="entry name" value="Peptidase_S1_PA"/>
</dbReference>
<dbReference type="AlphaFoldDB" id="A0A0A9WFV7"/>
<organism evidence="1">
    <name type="scientific">Lygus hesperus</name>
    <name type="common">Western plant bug</name>
    <dbReference type="NCBI Taxonomy" id="30085"/>
    <lineage>
        <taxon>Eukaryota</taxon>
        <taxon>Metazoa</taxon>
        <taxon>Ecdysozoa</taxon>
        <taxon>Arthropoda</taxon>
        <taxon>Hexapoda</taxon>
        <taxon>Insecta</taxon>
        <taxon>Pterygota</taxon>
        <taxon>Neoptera</taxon>
        <taxon>Paraneoptera</taxon>
        <taxon>Hemiptera</taxon>
        <taxon>Heteroptera</taxon>
        <taxon>Panheteroptera</taxon>
        <taxon>Cimicomorpha</taxon>
        <taxon>Miridae</taxon>
        <taxon>Mirini</taxon>
        <taxon>Lygus</taxon>
    </lineage>
</organism>
<evidence type="ECO:0000313" key="1">
    <source>
        <dbReference type="EMBL" id="JAG03745.1"/>
    </source>
</evidence>
<sequence length="276" mass="31662">MIAPRIVLTACHCIATFWKFDENTKRVDPVEKEVWEDHNIIFRPGLNYNYVSGVDTDNPSLAIEAPVEFMYSKKYYIHDKCKHIYRRVYSFDFGFIFLNKQFLGVPFYLELLNPRVPPPKWSDEPEYYAPLVTEKTMEDAWAAVQRHQTTCLHLGFGWDKYFSGIYYSLPAALQLKFSWRSVASYTWCANHIKKTYNLPYNSSVWQTVFKCDAGYKDCATWDCSVSTGRITGVPAVGDDGGPVICDGLQYALITGTFANQLGHLHQPIGLQLPVFC</sequence>
<reference evidence="1" key="2">
    <citation type="submission" date="2014-07" db="EMBL/GenBank/DDBJ databases">
        <authorList>
            <person name="Hull J."/>
        </authorList>
    </citation>
    <scope>NUCLEOTIDE SEQUENCE</scope>
</reference>
<protein>
    <submittedName>
        <fullName evidence="1">Submandibular glandular kallikrein-9</fullName>
    </submittedName>
</protein>
<dbReference type="EMBL" id="GBHO01039859">
    <property type="protein sequence ID" value="JAG03745.1"/>
    <property type="molecule type" value="Transcribed_RNA"/>
</dbReference>
<name>A0A0A9WFV7_LYGHE</name>